<dbReference type="AlphaFoldDB" id="A0A433DGM7"/>
<proteinExistence type="predicted"/>
<protein>
    <recommendedName>
        <fullName evidence="4">BRCT domain-containing protein</fullName>
    </recommendedName>
</protein>
<sequence>MPPTHHLTVNMPPAIPPPPTHHQQTGARTVSSVLFNLIFTQSGVSSQQKDTIRQKIMLHSGTFIEGEMISVEPIVRWYTVVPFKYSCESIPRPHGVLVTSFWLEKCFSDSILHSPCSQPPWRKKFLKY</sequence>
<feature type="region of interest" description="Disordered" evidence="1">
    <location>
        <begin position="1"/>
        <end position="26"/>
    </location>
</feature>
<evidence type="ECO:0000256" key="1">
    <source>
        <dbReference type="SAM" id="MobiDB-lite"/>
    </source>
</evidence>
<dbReference type="SUPFAM" id="SSF52113">
    <property type="entry name" value="BRCT domain"/>
    <property type="match status" value="1"/>
</dbReference>
<gene>
    <name evidence="2" type="ORF">BC936DRAFT_140864</name>
</gene>
<evidence type="ECO:0000313" key="2">
    <source>
        <dbReference type="EMBL" id="RUP49959.1"/>
    </source>
</evidence>
<dbReference type="EMBL" id="RBNI01001811">
    <property type="protein sequence ID" value="RUP49959.1"/>
    <property type="molecule type" value="Genomic_DNA"/>
</dbReference>
<evidence type="ECO:0000313" key="3">
    <source>
        <dbReference type="Proteomes" id="UP000268093"/>
    </source>
</evidence>
<organism evidence="2 3">
    <name type="scientific">Jimgerdemannia flammicorona</name>
    <dbReference type="NCBI Taxonomy" id="994334"/>
    <lineage>
        <taxon>Eukaryota</taxon>
        <taxon>Fungi</taxon>
        <taxon>Fungi incertae sedis</taxon>
        <taxon>Mucoromycota</taxon>
        <taxon>Mucoromycotina</taxon>
        <taxon>Endogonomycetes</taxon>
        <taxon>Endogonales</taxon>
        <taxon>Endogonaceae</taxon>
        <taxon>Jimgerdemannia</taxon>
    </lineage>
</organism>
<comment type="caution">
    <text evidence="2">The sequence shown here is derived from an EMBL/GenBank/DDBJ whole genome shotgun (WGS) entry which is preliminary data.</text>
</comment>
<dbReference type="InterPro" id="IPR036420">
    <property type="entry name" value="BRCT_dom_sf"/>
</dbReference>
<reference evidence="2 3" key="1">
    <citation type="journal article" date="2018" name="New Phytol.">
        <title>Phylogenomics of Endogonaceae and evolution of mycorrhizas within Mucoromycota.</title>
        <authorList>
            <person name="Chang Y."/>
            <person name="Desiro A."/>
            <person name="Na H."/>
            <person name="Sandor L."/>
            <person name="Lipzen A."/>
            <person name="Clum A."/>
            <person name="Barry K."/>
            <person name="Grigoriev I.V."/>
            <person name="Martin F.M."/>
            <person name="Stajich J.E."/>
            <person name="Smith M.E."/>
            <person name="Bonito G."/>
            <person name="Spatafora J.W."/>
        </authorList>
    </citation>
    <scope>NUCLEOTIDE SEQUENCE [LARGE SCALE GENOMIC DNA]</scope>
    <source>
        <strain evidence="2 3">GMNB39</strain>
    </source>
</reference>
<evidence type="ECO:0008006" key="4">
    <source>
        <dbReference type="Google" id="ProtNLM"/>
    </source>
</evidence>
<dbReference type="Gene3D" id="3.40.50.10190">
    <property type="entry name" value="BRCT domain"/>
    <property type="match status" value="1"/>
</dbReference>
<name>A0A433DGM7_9FUNG</name>
<dbReference type="Proteomes" id="UP000268093">
    <property type="component" value="Unassembled WGS sequence"/>
</dbReference>
<keyword evidence="3" id="KW-1185">Reference proteome</keyword>
<accession>A0A433DGM7</accession>